<evidence type="ECO:0000313" key="2">
    <source>
        <dbReference type="Proteomes" id="UP000219215"/>
    </source>
</evidence>
<dbReference type="KEGG" id="pprf:DPRO_2010"/>
<evidence type="ECO:0000313" key="1">
    <source>
        <dbReference type="EMBL" id="SOB58913.1"/>
    </source>
</evidence>
<proteinExistence type="predicted"/>
<dbReference type="AlphaFoldDB" id="A0A2C8F9U2"/>
<accession>A0A2C8F9U2</accession>
<dbReference type="EMBL" id="LT907975">
    <property type="protein sequence ID" value="SOB58913.1"/>
    <property type="molecule type" value="Genomic_DNA"/>
</dbReference>
<name>A0A2C8F9U2_9BACT</name>
<dbReference type="RefSeq" id="WP_197706506.1">
    <property type="nucleotide sequence ID" value="NZ_LT907975.1"/>
</dbReference>
<protein>
    <submittedName>
        <fullName evidence="1">Uncharacterized protein</fullName>
    </submittedName>
</protein>
<keyword evidence="2" id="KW-1185">Reference proteome</keyword>
<reference evidence="2" key="1">
    <citation type="submission" date="2017-09" db="EMBL/GenBank/DDBJ databases">
        <authorList>
            <person name="Regsiter A."/>
            <person name="William W."/>
        </authorList>
    </citation>
    <scope>NUCLEOTIDE SEQUENCE [LARGE SCALE GENOMIC DNA]</scope>
    <source>
        <strain evidence="2">500-1</strain>
    </source>
</reference>
<dbReference type="Proteomes" id="UP000219215">
    <property type="component" value="Chromosome DPRO"/>
</dbReference>
<gene>
    <name evidence="1" type="ORF">DPRO_2010</name>
</gene>
<organism evidence="1 2">
    <name type="scientific">Pseudodesulfovibrio profundus</name>
    <dbReference type="NCBI Taxonomy" id="57320"/>
    <lineage>
        <taxon>Bacteria</taxon>
        <taxon>Pseudomonadati</taxon>
        <taxon>Thermodesulfobacteriota</taxon>
        <taxon>Desulfovibrionia</taxon>
        <taxon>Desulfovibrionales</taxon>
        <taxon>Desulfovibrionaceae</taxon>
    </lineage>
</organism>
<sequence>MGKVIGINSGIVGAAGTAGAAKAAPGAVAGAMQHPEKIAVGSRVTADFVTGALDPGPPPTSWAGAGGYAVKTGLDWHKDRFGR</sequence>